<comment type="caution">
    <text evidence="2">The sequence shown here is derived from an EMBL/GenBank/DDBJ whole genome shotgun (WGS) entry which is preliminary data.</text>
</comment>
<proteinExistence type="predicted"/>
<organism evidence="2 3">
    <name type="scientific">Mycoplana dimorpha</name>
    <dbReference type="NCBI Taxonomy" id="28320"/>
    <lineage>
        <taxon>Bacteria</taxon>
        <taxon>Pseudomonadati</taxon>
        <taxon>Pseudomonadota</taxon>
        <taxon>Alphaproteobacteria</taxon>
        <taxon>Hyphomicrobiales</taxon>
        <taxon>Rhizobiaceae</taxon>
        <taxon>Mycoplana</taxon>
    </lineage>
</organism>
<evidence type="ECO:0000259" key="1">
    <source>
        <dbReference type="Pfam" id="PF09848"/>
    </source>
</evidence>
<dbReference type="Proteomes" id="UP000241247">
    <property type="component" value="Unassembled WGS sequence"/>
</dbReference>
<keyword evidence="3" id="KW-1185">Reference proteome</keyword>
<dbReference type="AlphaFoldDB" id="A0A2T5B1K4"/>
<protein>
    <submittedName>
        <fullName evidence="2">Uncharacterized protein DUF2075</fullName>
    </submittedName>
</protein>
<reference evidence="2 3" key="1">
    <citation type="submission" date="2018-04" db="EMBL/GenBank/DDBJ databases">
        <title>Genomic Encyclopedia of Type Strains, Phase IV (KMG-IV): sequencing the most valuable type-strain genomes for metagenomic binning, comparative biology and taxonomic classification.</title>
        <authorList>
            <person name="Goeker M."/>
        </authorList>
    </citation>
    <scope>NUCLEOTIDE SEQUENCE [LARGE SCALE GENOMIC DNA]</scope>
    <source>
        <strain evidence="2 3">DSM 7138</strain>
    </source>
</reference>
<dbReference type="Pfam" id="PF09848">
    <property type="entry name" value="SLFN-g3_helicase"/>
    <property type="match status" value="1"/>
</dbReference>
<dbReference type="EMBL" id="PZZZ01000007">
    <property type="protein sequence ID" value="PTM92852.1"/>
    <property type="molecule type" value="Genomic_DNA"/>
</dbReference>
<gene>
    <name evidence="2" type="ORF">C7449_107266</name>
</gene>
<sequence length="666" mass="75149">MMHRYYYGNKISSFIAEDSQYILGMLANNHNFSLEQMQKNAWIRQIENLKDQLRLFPYGHVYFEFTIPRMGKRADVVLLIQGVVFVLEYKTGAEDFYQYAIDQVVDYALDLKNFHEGSHDKAIVPILIATKAQPKSNELYWSNDHVAKPMFSNCDDLGSLIDYVLSAISKSTALPPGVSEGDQEPFGQWSDTSYRPTPTIIEAAQALYQGHAVEEISRADAGAKNLTHTADCISEIIAKSRTGGRKSICFVTGVPGAGKTLAGLNISTRKVEGTTEHAVFLSGNGPLVLVLREALARDEVERSRAQGQPINKKAAIQKVSAFIQNIHHFRDEGLRSDAPPVEHVVVFDEAQRAWNQAHAEKFMVQKRGASSFDMSEPEFLISVMDRRKDWCTIVCLIGGGQEINTGEAGLTEWFDALAKRFRHWDIYHSGQLTHDNYSWGKDLGKKLTDLNAEEQRGLHLAVSVRSYRAERLSDFVGAVIEGDAARARDIYSTLRNYPLALTRDIQCAREWLRQHARGSERLGLVASSGATRLKPEGIHVKASIDPANWFLNGKEDIRSSYYLEEVATEFDIQGLEVDWAGVCWDADFRMERHGWGCFAFKGSKWQSINDTYRRVYLANAYRVLLTRARQGMVIFVPKGDERDYTRPPSFYNQTMAFLKACGIPEL</sequence>
<evidence type="ECO:0000313" key="2">
    <source>
        <dbReference type="EMBL" id="PTM92852.1"/>
    </source>
</evidence>
<dbReference type="InterPro" id="IPR018647">
    <property type="entry name" value="SLFN_3-like_DNA/RNA_helicase"/>
</dbReference>
<feature type="domain" description="Schlafen group 3-like DNA/RNA helicase" evidence="1">
    <location>
        <begin position="246"/>
        <end position="637"/>
    </location>
</feature>
<dbReference type="RefSeq" id="WP_210204752.1">
    <property type="nucleotide sequence ID" value="NZ_JBHEEX010000010.1"/>
</dbReference>
<evidence type="ECO:0000313" key="3">
    <source>
        <dbReference type="Proteomes" id="UP000241247"/>
    </source>
</evidence>
<name>A0A2T5B1K4_MYCDI</name>
<accession>A0A2T5B1K4</accession>